<dbReference type="GO" id="GO:0008237">
    <property type="term" value="F:metallopeptidase activity"/>
    <property type="evidence" value="ECO:0007669"/>
    <property type="project" value="UniProtKB-KW"/>
</dbReference>
<dbReference type="EMBL" id="GADI01007196">
    <property type="protein sequence ID" value="JAA66612.1"/>
    <property type="molecule type" value="mRNA"/>
</dbReference>
<feature type="chain" id="PRO_5005515836" evidence="1">
    <location>
        <begin position="25"/>
        <end position="84"/>
    </location>
</feature>
<proteinExistence type="evidence at transcript level"/>
<feature type="signal peptide" evidence="1">
    <location>
        <begin position="1"/>
        <end position="24"/>
    </location>
</feature>
<name>A0A0K8R650_IXORI</name>
<keyword evidence="1" id="KW-0732">Signal</keyword>
<dbReference type="AlphaFoldDB" id="A0A0K8R650"/>
<accession>A0A0K8R650</accession>
<reference evidence="2" key="1">
    <citation type="submission" date="2012-12" db="EMBL/GenBank/DDBJ databases">
        <title>Identification and characterization of a phenylalanine ammonia-lyase gene family in Isatis indigotica Fort.</title>
        <authorList>
            <person name="Liu Q."/>
            <person name="Chen J."/>
            <person name="Zhou X."/>
            <person name="Di P."/>
            <person name="Xiao Y."/>
            <person name="Xuan H."/>
            <person name="Zhang L."/>
            <person name="Chen W."/>
        </authorList>
    </citation>
    <scope>NUCLEOTIDE SEQUENCE</scope>
    <source>
        <tissue evidence="2">Salivary gland</tissue>
    </source>
</reference>
<keyword evidence="2" id="KW-0645">Protease</keyword>
<evidence type="ECO:0000313" key="2">
    <source>
        <dbReference type="EMBL" id="JAA66612.1"/>
    </source>
</evidence>
<sequence length="84" mass="9516">MFLNMLAIFQRAWFSVLLLPIADSAPSPSNVVYPRLLESRGLDVEKILYIQDDIVLRLQKTSILSEGVVFSENIDGTRVDNYVT</sequence>
<dbReference type="GO" id="GO:0006508">
    <property type="term" value="P:proteolysis"/>
    <property type="evidence" value="ECO:0007669"/>
    <property type="project" value="UniProtKB-KW"/>
</dbReference>
<organism evidence="2">
    <name type="scientific">Ixodes ricinus</name>
    <name type="common">Common tick</name>
    <name type="synonym">Acarus ricinus</name>
    <dbReference type="NCBI Taxonomy" id="34613"/>
    <lineage>
        <taxon>Eukaryota</taxon>
        <taxon>Metazoa</taxon>
        <taxon>Ecdysozoa</taxon>
        <taxon>Arthropoda</taxon>
        <taxon>Chelicerata</taxon>
        <taxon>Arachnida</taxon>
        <taxon>Acari</taxon>
        <taxon>Parasitiformes</taxon>
        <taxon>Ixodida</taxon>
        <taxon>Ixodoidea</taxon>
        <taxon>Ixodidae</taxon>
        <taxon>Ixodinae</taxon>
        <taxon>Ixodes</taxon>
    </lineage>
</organism>
<evidence type="ECO:0000256" key="1">
    <source>
        <dbReference type="SAM" id="SignalP"/>
    </source>
</evidence>
<keyword evidence="2" id="KW-0482">Metalloprotease</keyword>
<keyword evidence="2" id="KW-0378">Hydrolase</keyword>
<protein>
    <submittedName>
        <fullName evidence="2">Putative metalloprotease</fullName>
    </submittedName>
</protein>